<evidence type="ECO:0000313" key="1">
    <source>
        <dbReference type="EMBL" id="OUA21044.1"/>
    </source>
</evidence>
<dbReference type="RefSeq" id="WP_001175924.1">
    <property type="nucleotide sequence ID" value="NZ_CP059980.1"/>
</dbReference>
<accession>A0A9X6KVQ8</accession>
<organism evidence="1 2">
    <name type="scientific">Bacillus thuringiensis</name>
    <dbReference type="NCBI Taxonomy" id="1428"/>
    <lineage>
        <taxon>Bacteria</taxon>
        <taxon>Bacillati</taxon>
        <taxon>Bacillota</taxon>
        <taxon>Bacilli</taxon>
        <taxon>Bacillales</taxon>
        <taxon>Bacillaceae</taxon>
        <taxon>Bacillus</taxon>
        <taxon>Bacillus cereus group</taxon>
    </lineage>
</organism>
<sequence length="117" mass="14116">MQLGKVFLDDDKTEIMVELIHDMENGKKVLKGFVYELKDETADEFNYEERYADIPVFSNVMEYQPNQDKEIEDWAEELVQEYQLYLQRKEDEKQMIQEAFDVLSRTVKEPKKRLKRA</sequence>
<reference evidence="1 2" key="1">
    <citation type="submission" date="2016-10" db="EMBL/GenBank/DDBJ databases">
        <title>Comparative genomics of Bacillus thuringiensis reveals a path to pathogens against multiple invertebrate hosts.</title>
        <authorList>
            <person name="Zheng J."/>
            <person name="Gao Q."/>
            <person name="Liu H."/>
            <person name="Peng D."/>
            <person name="Ruan L."/>
            <person name="Sun M."/>
        </authorList>
    </citation>
    <scope>NUCLEOTIDE SEQUENCE [LARGE SCALE GENOMIC DNA]</scope>
    <source>
        <strain evidence="1">I13</strain>
    </source>
</reference>
<gene>
    <name evidence="1" type="ORF">BK775_22705</name>
</gene>
<dbReference type="AlphaFoldDB" id="A0A9X6KVQ8"/>
<protein>
    <submittedName>
        <fullName evidence="1">Uncharacterized protein</fullName>
    </submittedName>
</protein>
<dbReference type="Proteomes" id="UP000195077">
    <property type="component" value="Unassembled WGS sequence"/>
</dbReference>
<evidence type="ECO:0000313" key="2">
    <source>
        <dbReference type="Proteomes" id="UP000195077"/>
    </source>
</evidence>
<comment type="caution">
    <text evidence="1">The sequence shown here is derived from an EMBL/GenBank/DDBJ whole genome shotgun (WGS) entry which is preliminary data.</text>
</comment>
<proteinExistence type="predicted"/>
<name>A0A9X6KVQ8_BACTU</name>
<dbReference type="EMBL" id="NFEN01000115">
    <property type="protein sequence ID" value="OUA21044.1"/>
    <property type="molecule type" value="Genomic_DNA"/>
</dbReference>